<proteinExistence type="predicted"/>
<feature type="region of interest" description="Disordered" evidence="1">
    <location>
        <begin position="608"/>
        <end position="639"/>
    </location>
</feature>
<dbReference type="AlphaFoldDB" id="A0AAW2HIW7"/>
<protein>
    <submittedName>
        <fullName evidence="2">Uncharacterized protein</fullName>
    </submittedName>
</protein>
<feature type="compositionally biased region" description="Polar residues" evidence="1">
    <location>
        <begin position="173"/>
        <end position="182"/>
    </location>
</feature>
<dbReference type="EMBL" id="JARGDH010000004">
    <property type="protein sequence ID" value="KAL0269653.1"/>
    <property type="molecule type" value="Genomic_DNA"/>
</dbReference>
<feature type="compositionally biased region" description="Basic and acidic residues" evidence="1">
    <location>
        <begin position="86"/>
        <end position="96"/>
    </location>
</feature>
<reference evidence="2" key="1">
    <citation type="journal article" date="2024" name="Gigascience">
        <title>Chromosome-level genome of the poultry shaft louse Menopon gallinae provides insight into the host-switching and adaptive evolution of parasitic lice.</title>
        <authorList>
            <person name="Xu Y."/>
            <person name="Ma L."/>
            <person name="Liu S."/>
            <person name="Liang Y."/>
            <person name="Liu Q."/>
            <person name="He Z."/>
            <person name="Tian L."/>
            <person name="Duan Y."/>
            <person name="Cai W."/>
            <person name="Li H."/>
            <person name="Song F."/>
        </authorList>
    </citation>
    <scope>NUCLEOTIDE SEQUENCE</scope>
    <source>
        <strain evidence="2">Cailab_2023a</strain>
    </source>
</reference>
<organism evidence="2">
    <name type="scientific">Menopon gallinae</name>
    <name type="common">poultry shaft louse</name>
    <dbReference type="NCBI Taxonomy" id="328185"/>
    <lineage>
        <taxon>Eukaryota</taxon>
        <taxon>Metazoa</taxon>
        <taxon>Ecdysozoa</taxon>
        <taxon>Arthropoda</taxon>
        <taxon>Hexapoda</taxon>
        <taxon>Insecta</taxon>
        <taxon>Pterygota</taxon>
        <taxon>Neoptera</taxon>
        <taxon>Paraneoptera</taxon>
        <taxon>Psocodea</taxon>
        <taxon>Troctomorpha</taxon>
        <taxon>Phthiraptera</taxon>
        <taxon>Amblycera</taxon>
        <taxon>Menoponidae</taxon>
        <taxon>Menopon</taxon>
    </lineage>
</organism>
<feature type="compositionally biased region" description="Polar residues" evidence="1">
    <location>
        <begin position="73"/>
        <end position="82"/>
    </location>
</feature>
<feature type="compositionally biased region" description="Basic residues" evidence="1">
    <location>
        <begin position="608"/>
        <end position="620"/>
    </location>
</feature>
<feature type="compositionally biased region" description="Basic residues" evidence="1">
    <location>
        <begin position="162"/>
        <end position="172"/>
    </location>
</feature>
<feature type="region of interest" description="Disordered" evidence="1">
    <location>
        <begin position="162"/>
        <end position="190"/>
    </location>
</feature>
<gene>
    <name evidence="2" type="ORF">PYX00_007308</name>
</gene>
<sequence>MDVRDNSRKAFSHFSFKKLHNLSRNHSSYKPNNNKGCSNNYLGMSRQSFHAFNRGYPNYCDYNHKSNKDQKNVKTNNTNDIQPWSEEAKEKERKQQLSDAANKLMNKLKMWNAKKNEEECQTNDPESSLKHHNPLVIANEEDKSVDSKPVCVNSGGVEEKKWRKKHLSKQKLKTYSENSKTNSESKHIPSKLQLNQNKQKKIQQNLIGELMTMPKANLQKVLVDPKMDPRIEKGMAQIVKENRMILAQKFRALAESKINNKGQFLCSTFVDDVGSFIDPDLAIDLCQLPPEVIKQLGEMFQLDFSPGSRTNNNVELDINCSRDSYSEVEMDCSDASTCNDSVSELATASSVKIKTEPKDDEEIGASEILEDNEFVENYIKIEPHISEYSNENSVVSYKDHVEDISKNEINGESSDYSNIGATIISRIKNEVEPNNSVEVKPLQVKKEFSVNFHDTSFEFKESTVVPCLKKEIFEIIKPSNDHLLADSIEGAKPCKTNIQESEKCLTTNETDLVLSRNSQCNAEVQTEINLIDLNFDTHLDDIEDNLIREVKAIDNLVHKLNQRRFSLFLKLMSLKSCTSKQNALKWSLIQTISNGDRRIINILDNKKRKKRCNRKSGAKRPHQEQMTDLDTNKGDHFSK</sequence>
<comment type="caution">
    <text evidence="2">The sequence shown here is derived from an EMBL/GenBank/DDBJ whole genome shotgun (WGS) entry which is preliminary data.</text>
</comment>
<evidence type="ECO:0000256" key="1">
    <source>
        <dbReference type="SAM" id="MobiDB-lite"/>
    </source>
</evidence>
<name>A0AAW2HIW7_9NEOP</name>
<evidence type="ECO:0000313" key="2">
    <source>
        <dbReference type="EMBL" id="KAL0269653.1"/>
    </source>
</evidence>
<feature type="compositionally biased region" description="Basic and acidic residues" evidence="1">
    <location>
        <begin position="621"/>
        <end position="639"/>
    </location>
</feature>
<feature type="region of interest" description="Disordered" evidence="1">
    <location>
        <begin position="65"/>
        <end position="97"/>
    </location>
</feature>
<accession>A0AAW2HIW7</accession>